<dbReference type="InterPro" id="IPR013325">
    <property type="entry name" value="RNA_pol_sigma_r2"/>
</dbReference>
<dbReference type="InterPro" id="IPR000838">
    <property type="entry name" value="RNA_pol_sigma70_ECF_CS"/>
</dbReference>
<proteinExistence type="inferred from homology"/>
<dbReference type="GO" id="GO:0016987">
    <property type="term" value="F:sigma factor activity"/>
    <property type="evidence" value="ECO:0007669"/>
    <property type="project" value="UniProtKB-KW"/>
</dbReference>
<dbReference type="InterPro" id="IPR036388">
    <property type="entry name" value="WH-like_DNA-bd_sf"/>
</dbReference>
<evidence type="ECO:0000259" key="7">
    <source>
        <dbReference type="Pfam" id="PF04542"/>
    </source>
</evidence>
<keyword evidence="5 6" id="KW-0804">Transcription</keyword>
<protein>
    <recommendedName>
        <fullName evidence="6">RNA polymerase sigma factor</fullName>
    </recommendedName>
</protein>
<dbReference type="PROSITE" id="PS01063">
    <property type="entry name" value="SIGMA70_ECF"/>
    <property type="match status" value="1"/>
</dbReference>
<dbReference type="Gene3D" id="1.10.1740.10">
    <property type="match status" value="1"/>
</dbReference>
<dbReference type="PANTHER" id="PTHR43133">
    <property type="entry name" value="RNA POLYMERASE ECF-TYPE SIGMA FACTO"/>
    <property type="match status" value="1"/>
</dbReference>
<dbReference type="InterPro" id="IPR013324">
    <property type="entry name" value="RNA_pol_sigma_r3/r4-like"/>
</dbReference>
<comment type="caution">
    <text evidence="9">The sequence shown here is derived from an EMBL/GenBank/DDBJ whole genome shotgun (WGS) entry which is preliminary data.</text>
</comment>
<dbReference type="Pfam" id="PF04542">
    <property type="entry name" value="Sigma70_r2"/>
    <property type="match status" value="1"/>
</dbReference>
<gene>
    <name evidence="9" type="ORF">CDQ91_20425</name>
</gene>
<sequence length="232" mass="26098">MAVQDSAPRLRDEWLADKDLVGRVNAGDGLAFRQVMERYNQCLYRVARAIMSDDAEAEDVVQESYVRAFAAMKDFRGDSGLRTWLTRIVINEGRGRLRRRRTRHDNGFDGQPGDGGALIVGFPGGQPVESPDSQAARAEVRRLLETAIEALPDVFRLVYILREIQEYSVEETAALLAIAPETVKTRLHRARRLLRQSLDATLSEAIRGSFPFLGKRCERLTETVMRRLAAAP</sequence>
<keyword evidence="3 6" id="KW-0731">Sigma factor</keyword>
<dbReference type="RefSeq" id="WP_088474552.1">
    <property type="nucleotide sequence ID" value="NZ_NISJ01000022.1"/>
</dbReference>
<dbReference type="EMBL" id="NISJ01000022">
    <property type="protein sequence ID" value="OWQ90568.1"/>
    <property type="molecule type" value="Genomic_DNA"/>
</dbReference>
<dbReference type="InterPro" id="IPR013249">
    <property type="entry name" value="RNA_pol_sigma70_r4_t2"/>
</dbReference>
<dbReference type="InterPro" id="IPR039425">
    <property type="entry name" value="RNA_pol_sigma-70-like"/>
</dbReference>
<dbReference type="AlphaFoldDB" id="A0A246JDB7"/>
<dbReference type="GO" id="GO:0003677">
    <property type="term" value="F:DNA binding"/>
    <property type="evidence" value="ECO:0007669"/>
    <property type="project" value="UniProtKB-KW"/>
</dbReference>
<evidence type="ECO:0000256" key="5">
    <source>
        <dbReference type="ARBA" id="ARBA00023163"/>
    </source>
</evidence>
<dbReference type="Gene3D" id="1.10.10.10">
    <property type="entry name" value="Winged helix-like DNA-binding domain superfamily/Winged helix DNA-binding domain"/>
    <property type="match status" value="1"/>
</dbReference>
<feature type="domain" description="RNA polymerase sigma factor 70 region 4 type 2" evidence="8">
    <location>
        <begin position="142"/>
        <end position="194"/>
    </location>
</feature>
<organism evidence="9 10">
    <name type="scientific">Sphingopyxis witflariensis</name>
    <dbReference type="NCBI Taxonomy" id="173675"/>
    <lineage>
        <taxon>Bacteria</taxon>
        <taxon>Pseudomonadati</taxon>
        <taxon>Pseudomonadota</taxon>
        <taxon>Alphaproteobacteria</taxon>
        <taxon>Sphingomonadales</taxon>
        <taxon>Sphingomonadaceae</taxon>
        <taxon>Sphingopyxis</taxon>
    </lineage>
</organism>
<feature type="domain" description="RNA polymerase sigma-70 region 2" evidence="7">
    <location>
        <begin position="36"/>
        <end position="101"/>
    </location>
</feature>
<dbReference type="PANTHER" id="PTHR43133:SF51">
    <property type="entry name" value="RNA POLYMERASE SIGMA FACTOR"/>
    <property type="match status" value="1"/>
</dbReference>
<evidence type="ECO:0000256" key="3">
    <source>
        <dbReference type="ARBA" id="ARBA00023082"/>
    </source>
</evidence>
<evidence type="ECO:0000313" key="10">
    <source>
        <dbReference type="Proteomes" id="UP000197097"/>
    </source>
</evidence>
<dbReference type="NCBIfam" id="TIGR02937">
    <property type="entry name" value="sigma70-ECF"/>
    <property type="match status" value="1"/>
</dbReference>
<keyword evidence="4 6" id="KW-0238">DNA-binding</keyword>
<evidence type="ECO:0000259" key="8">
    <source>
        <dbReference type="Pfam" id="PF08281"/>
    </source>
</evidence>
<reference evidence="9 10" key="1">
    <citation type="journal article" date="2002" name="Int. J. Syst. Evol. Microbiol.">
        <title>Sphingopyxis witflariensis sp. nov., isolated from activated sludge.</title>
        <authorList>
            <person name="Kampfer P."/>
            <person name="Witzenberger R."/>
            <person name="Denner E.B."/>
            <person name="Busse H.J."/>
            <person name="Neef A."/>
        </authorList>
    </citation>
    <scope>NUCLEOTIDE SEQUENCE [LARGE SCALE GENOMIC DNA]</scope>
    <source>
        <strain evidence="9 10">DSM 14551</strain>
    </source>
</reference>
<evidence type="ECO:0000313" key="9">
    <source>
        <dbReference type="EMBL" id="OWQ90568.1"/>
    </source>
</evidence>
<dbReference type="Pfam" id="PF08281">
    <property type="entry name" value="Sigma70_r4_2"/>
    <property type="match status" value="1"/>
</dbReference>
<dbReference type="OrthoDB" id="9803470at2"/>
<name>A0A246JDB7_9SPHN</name>
<dbReference type="CDD" id="cd06171">
    <property type="entry name" value="Sigma70_r4"/>
    <property type="match status" value="1"/>
</dbReference>
<dbReference type="InterPro" id="IPR007627">
    <property type="entry name" value="RNA_pol_sigma70_r2"/>
</dbReference>
<comment type="similarity">
    <text evidence="1 6">Belongs to the sigma-70 factor family. ECF subfamily.</text>
</comment>
<dbReference type="SUPFAM" id="SSF88659">
    <property type="entry name" value="Sigma3 and sigma4 domains of RNA polymerase sigma factors"/>
    <property type="match status" value="1"/>
</dbReference>
<accession>A0A246JDB7</accession>
<dbReference type="GO" id="GO:0006352">
    <property type="term" value="P:DNA-templated transcription initiation"/>
    <property type="evidence" value="ECO:0007669"/>
    <property type="project" value="InterPro"/>
</dbReference>
<dbReference type="SUPFAM" id="SSF88946">
    <property type="entry name" value="Sigma2 domain of RNA polymerase sigma factors"/>
    <property type="match status" value="1"/>
</dbReference>
<evidence type="ECO:0000256" key="2">
    <source>
        <dbReference type="ARBA" id="ARBA00023015"/>
    </source>
</evidence>
<keyword evidence="2 6" id="KW-0805">Transcription regulation</keyword>
<dbReference type="InterPro" id="IPR014284">
    <property type="entry name" value="RNA_pol_sigma-70_dom"/>
</dbReference>
<evidence type="ECO:0000256" key="1">
    <source>
        <dbReference type="ARBA" id="ARBA00010641"/>
    </source>
</evidence>
<evidence type="ECO:0000256" key="6">
    <source>
        <dbReference type="RuleBase" id="RU000716"/>
    </source>
</evidence>
<dbReference type="NCBIfam" id="NF008888">
    <property type="entry name" value="PRK11922.1"/>
    <property type="match status" value="1"/>
</dbReference>
<evidence type="ECO:0000256" key="4">
    <source>
        <dbReference type="ARBA" id="ARBA00023125"/>
    </source>
</evidence>
<keyword evidence="10" id="KW-1185">Reference proteome</keyword>
<dbReference type="Proteomes" id="UP000197097">
    <property type="component" value="Unassembled WGS sequence"/>
</dbReference>